<sequence>DPVSGQMCRRRIISPNAAAAIFCKYGHSKEGLMPYDVFVKALVSAPARLLGMENILDNKEEGRNGLGTGDDPNFDGKILYPKCRKGVFPPIDFDERCVERSGCPPKATMRLEHVYGYAGLKHLANNIFFLYTGEVVYYTAAVGVVFDKAKMRAKQRSQRYFYGHDNDIRCLNLHPNRRFVITGQQVEAGSVPYACIWDAAEPAEEPTDACRQLQKLEHPKGMRSVIAVAFSNSEVMRSKTSGRGAAGGAGDAHGGDPSDSRGRIVVTCCSDNRHTCFVWEWMRGERLQKRGVEGPEPGKRASDELGMGGAPQVMPAWYYGPANKAQADFYPSWNTELNPDAHHEFQTKRFRAASVAAGAMATPPDNGKVPKKKAQAAAAAEKAEGGEGGDDAPPLGVCGDGTMALLDSFPGQQGTPPQVYGVVFNPFKEIRYRVAGEKLVVEGGEFVTYGVNHLRTWNIMENTWVGTYGTFGNDKVDIVLSAVFVPRQLNSRDCTLVTGFPDGSMGVWIPNNPLPGCSYKLVQLVRGHGPGPPIYTSDGKVTHSGVRVLKLRQTNETLLSGGADGCVVAWDVRQVADSKGAIKMYPMGRADSRGNPIETTGPSRFELAMPFKELQSAVVGLDSLPSLPNCFIAGTNKCEIWEVDKDPEVLIFGHAGDLYGVAAHPKDPTVFASVSEAARIYVWDTSTFNMSKTASLTFRGSAVGFSEEPIPAVGHNGKEIIYGWKPEKGSAHHLAVGGMQGRIQIMDADNLLPLKLLKDAGTMIQDIKYTPASCKEGALMAAASNDLVIDIYNVLSGYTHVARCVGHSATVSHIDWSLPLSNPPELRGKTILMSNCNAYEILYWDPMSGKQLKQNQRNAQWHTWTCILGFRVMGIWPDGSDGTDVNALAPTASAACGFVVTGDDYEMVKLFNYPVVADDAPFRAYRGHASHVMGICFTCDDRHVISAGGKDRAVMQWRTHGIAPLGADGQVDEVSWCDTDACEHCGRQKPQPPKPPPAWGPLKGPGGSLVSAQAPPAWGPLKGPGGSLVAPKPPPAWGPLKGPGGSLVSAQAPPCLGSAQRPWRLIVLWPEMRLPKLDLSHGSPLYVH</sequence>
<dbReference type="Gene3D" id="2.130.10.10">
    <property type="entry name" value="YVTN repeat-like/Quinoprotein amine dehydrogenase"/>
    <property type="match status" value="4"/>
</dbReference>
<dbReference type="GO" id="GO:0008017">
    <property type="term" value="F:microtubule binding"/>
    <property type="evidence" value="ECO:0007669"/>
    <property type="project" value="TreeGrafter"/>
</dbReference>
<gene>
    <name evidence="5" type="ORF">CYMTET_8419</name>
</gene>
<evidence type="ECO:0000259" key="4">
    <source>
        <dbReference type="Pfam" id="PF23414"/>
    </source>
</evidence>
<dbReference type="SMART" id="SM00320">
    <property type="entry name" value="WD40"/>
    <property type="match status" value="6"/>
</dbReference>
<feature type="domain" description="EML-like second beta-propeller" evidence="4">
    <location>
        <begin position="658"/>
        <end position="958"/>
    </location>
</feature>
<feature type="region of interest" description="Disordered" evidence="3">
    <location>
        <begin position="985"/>
        <end position="1017"/>
    </location>
</feature>
<accession>A0AAE0GTJ3</accession>
<dbReference type="Pfam" id="PF00400">
    <property type="entry name" value="WD40"/>
    <property type="match status" value="1"/>
</dbReference>
<dbReference type="Proteomes" id="UP001190700">
    <property type="component" value="Unassembled WGS sequence"/>
</dbReference>
<dbReference type="InterPro" id="IPR001680">
    <property type="entry name" value="WD40_rpt"/>
</dbReference>
<evidence type="ECO:0000313" key="6">
    <source>
        <dbReference type="Proteomes" id="UP001190700"/>
    </source>
</evidence>
<feature type="region of interest" description="Disordered" evidence="3">
    <location>
        <begin position="359"/>
        <end position="392"/>
    </location>
</feature>
<dbReference type="Pfam" id="PF03451">
    <property type="entry name" value="HELP"/>
    <property type="match status" value="1"/>
</dbReference>
<dbReference type="Pfam" id="PF23414">
    <property type="entry name" value="Beta-prop_EML_2"/>
    <property type="match status" value="1"/>
</dbReference>
<proteinExistence type="predicted"/>
<dbReference type="InterPro" id="IPR015943">
    <property type="entry name" value="WD40/YVTN_repeat-like_dom_sf"/>
</dbReference>
<organism evidence="5 6">
    <name type="scientific">Cymbomonas tetramitiformis</name>
    <dbReference type="NCBI Taxonomy" id="36881"/>
    <lineage>
        <taxon>Eukaryota</taxon>
        <taxon>Viridiplantae</taxon>
        <taxon>Chlorophyta</taxon>
        <taxon>Pyramimonadophyceae</taxon>
        <taxon>Pyramimonadales</taxon>
        <taxon>Pyramimonadaceae</taxon>
        <taxon>Cymbomonas</taxon>
    </lineage>
</organism>
<name>A0AAE0GTJ3_9CHLO</name>
<dbReference type="PANTHER" id="PTHR13720:SF33">
    <property type="entry name" value="HELP DOMAIN-CONTAINING PROTEIN"/>
    <property type="match status" value="1"/>
</dbReference>
<dbReference type="InterPro" id="IPR055442">
    <property type="entry name" value="Beta-prop_EML-like_2nd"/>
</dbReference>
<dbReference type="EMBL" id="LGRX02002588">
    <property type="protein sequence ID" value="KAK3283902.1"/>
    <property type="molecule type" value="Genomic_DNA"/>
</dbReference>
<evidence type="ECO:0000256" key="2">
    <source>
        <dbReference type="ARBA" id="ARBA00022737"/>
    </source>
</evidence>
<reference evidence="5 6" key="1">
    <citation type="journal article" date="2015" name="Genome Biol. Evol.">
        <title>Comparative Genomics of a Bacterivorous Green Alga Reveals Evolutionary Causalities and Consequences of Phago-Mixotrophic Mode of Nutrition.</title>
        <authorList>
            <person name="Burns J.A."/>
            <person name="Paasch A."/>
            <person name="Narechania A."/>
            <person name="Kim E."/>
        </authorList>
    </citation>
    <scope>NUCLEOTIDE SEQUENCE [LARGE SCALE GENOMIC DNA]</scope>
    <source>
        <strain evidence="5 6">PLY_AMNH</strain>
    </source>
</reference>
<evidence type="ECO:0000256" key="3">
    <source>
        <dbReference type="SAM" id="MobiDB-lite"/>
    </source>
</evidence>
<keyword evidence="1" id="KW-0853">WD repeat</keyword>
<protein>
    <recommendedName>
        <fullName evidence="4">EML-like second beta-propeller domain-containing protein</fullName>
    </recommendedName>
</protein>
<keyword evidence="6" id="KW-1185">Reference proteome</keyword>
<feature type="region of interest" description="Disordered" evidence="3">
    <location>
        <begin position="239"/>
        <end position="261"/>
    </location>
</feature>
<dbReference type="AlphaFoldDB" id="A0AAE0GTJ3"/>
<dbReference type="InterPro" id="IPR005108">
    <property type="entry name" value="HELP"/>
</dbReference>
<feature type="compositionally biased region" description="Pro residues" evidence="3">
    <location>
        <begin position="990"/>
        <end position="999"/>
    </location>
</feature>
<evidence type="ECO:0000313" key="5">
    <source>
        <dbReference type="EMBL" id="KAK3283902.1"/>
    </source>
</evidence>
<feature type="non-terminal residue" evidence="5">
    <location>
        <position position="1"/>
    </location>
</feature>
<dbReference type="InterPro" id="IPR036322">
    <property type="entry name" value="WD40_repeat_dom_sf"/>
</dbReference>
<evidence type="ECO:0000256" key="1">
    <source>
        <dbReference type="ARBA" id="ARBA00022574"/>
    </source>
</evidence>
<dbReference type="SUPFAM" id="SSF50978">
    <property type="entry name" value="WD40 repeat-like"/>
    <property type="match status" value="2"/>
</dbReference>
<comment type="caution">
    <text evidence="5">The sequence shown here is derived from an EMBL/GenBank/DDBJ whole genome shotgun (WGS) entry which is preliminary data.</text>
</comment>
<dbReference type="PANTHER" id="PTHR13720">
    <property type="entry name" value="WD-40 REPEAT PROTEIN"/>
    <property type="match status" value="1"/>
</dbReference>
<keyword evidence="2" id="KW-0677">Repeat</keyword>
<dbReference type="InterPro" id="IPR050630">
    <property type="entry name" value="WD_repeat_EMAP"/>
</dbReference>